<evidence type="ECO:0000313" key="5">
    <source>
        <dbReference type="Proteomes" id="UP000011593"/>
    </source>
</evidence>
<name>L0JM93_NATP1</name>
<reference evidence="4" key="1">
    <citation type="submission" date="2012-02" db="EMBL/GenBank/DDBJ databases">
        <title>Complete sequence of chromosome of Natrinema pellirubrum DSM 15624.</title>
        <authorList>
            <person name="Lucas S."/>
            <person name="Han J."/>
            <person name="Lapidus A."/>
            <person name="Cheng J.-F."/>
            <person name="Goodwin L."/>
            <person name="Pitluck S."/>
            <person name="Peters L."/>
            <person name="Teshima H."/>
            <person name="Detter J.C."/>
            <person name="Han C."/>
            <person name="Tapia R."/>
            <person name="Land M."/>
            <person name="Hauser L."/>
            <person name="Kyrpides N."/>
            <person name="Ivanova N."/>
            <person name="Pagani I."/>
            <person name="Sproer C."/>
            <person name="Anderson I."/>
            <person name="Woyke T."/>
        </authorList>
    </citation>
    <scope>NUCLEOTIDE SEQUENCE [LARGE SCALE GENOMIC DNA]</scope>
    <source>
        <strain evidence="4">DSM 15624 / JCM 10476 / NCIMB 786</strain>
    </source>
</reference>
<evidence type="ECO:0000256" key="1">
    <source>
        <dbReference type="SAM" id="MobiDB-lite"/>
    </source>
</evidence>
<dbReference type="Proteomes" id="UP000010843">
    <property type="component" value="Chromosome"/>
</dbReference>
<reference evidence="2" key="2">
    <citation type="submission" date="2012-02" db="EMBL/GenBank/DDBJ databases">
        <title>Complete sequence of chromosome of Natrinema pellirubrum DSM 15624.</title>
        <authorList>
            <consortium name="US DOE Joint Genome Institute"/>
            <person name="Lucas S."/>
            <person name="Han J."/>
            <person name="Lapidus A."/>
            <person name="Cheng J.-F."/>
            <person name="Goodwin L."/>
            <person name="Pitluck S."/>
            <person name="Peters L."/>
            <person name="Teshima H."/>
            <person name="Detter J.C."/>
            <person name="Han C."/>
            <person name="Tapia R."/>
            <person name="Land M."/>
            <person name="Hauser L."/>
            <person name="Kyrpides N."/>
            <person name="Ivanova N."/>
            <person name="Pagani I."/>
            <person name="Sproer C."/>
            <person name="Anderson I."/>
            <person name="Woyke T."/>
        </authorList>
    </citation>
    <scope>NUCLEOTIDE SEQUENCE</scope>
    <source>
        <strain evidence="2">DSM 15624</strain>
    </source>
</reference>
<dbReference type="RefSeq" id="WP_006179300.1">
    <property type="nucleotide sequence ID" value="NC_019962.1"/>
</dbReference>
<dbReference type="EMBL" id="CP003372">
    <property type="protein sequence ID" value="AGB31486.1"/>
    <property type="molecule type" value="Genomic_DNA"/>
</dbReference>
<accession>L0JM93</accession>
<gene>
    <name evidence="2" type="ordered locus">Natpe_1588</name>
    <name evidence="3" type="ORF">C488_00015</name>
</gene>
<keyword evidence="5" id="KW-1185">Reference proteome</keyword>
<evidence type="ECO:0000313" key="2">
    <source>
        <dbReference type="EMBL" id="AGB31486.1"/>
    </source>
</evidence>
<organism evidence="2 4">
    <name type="scientific">Natrinema pellirubrum (strain DSM 15624 / CIP 106293 / JCM 10476 / NCIMB 786 / 157)</name>
    <dbReference type="NCBI Taxonomy" id="797303"/>
    <lineage>
        <taxon>Archaea</taxon>
        <taxon>Methanobacteriati</taxon>
        <taxon>Methanobacteriota</taxon>
        <taxon>Stenosarchaea group</taxon>
        <taxon>Halobacteria</taxon>
        <taxon>Halobacteriales</taxon>
        <taxon>Natrialbaceae</taxon>
        <taxon>Natrinema</taxon>
    </lineage>
</organism>
<dbReference type="PATRIC" id="fig|797303.5.peg.4"/>
<proteinExistence type="predicted"/>
<dbReference type="eggNOG" id="arCOG08923">
    <property type="taxonomic scope" value="Archaea"/>
</dbReference>
<feature type="compositionally biased region" description="Basic and acidic residues" evidence="1">
    <location>
        <begin position="39"/>
        <end position="48"/>
    </location>
</feature>
<dbReference type="KEGG" id="npe:Natpe_1588"/>
<dbReference type="AlphaFoldDB" id="L0JM93"/>
<dbReference type="EMBL" id="AOIE01000001">
    <property type="protein sequence ID" value="ELY82212.1"/>
    <property type="molecule type" value="Genomic_DNA"/>
</dbReference>
<dbReference type="GeneID" id="14332329"/>
<dbReference type="HOGENOM" id="CLU_2893349_0_0_2"/>
<sequence>MATNETTAGAAETKQFLVTCDSCAYERSATGRAEATRLGTDHHRETGHDPVALEVPASAAGP</sequence>
<dbReference type="Proteomes" id="UP000011593">
    <property type="component" value="Unassembled WGS sequence"/>
</dbReference>
<protein>
    <submittedName>
        <fullName evidence="2">Uncharacterized protein</fullName>
    </submittedName>
</protein>
<dbReference type="OrthoDB" id="174605at2157"/>
<reference evidence="3 5" key="3">
    <citation type="journal article" date="2014" name="PLoS Genet.">
        <title>Phylogenetically driven sequencing of extremely halophilic archaea reveals strategies for static and dynamic osmo-response.</title>
        <authorList>
            <person name="Becker E.A."/>
            <person name="Seitzer P.M."/>
            <person name="Tritt A."/>
            <person name="Larsen D."/>
            <person name="Krusor M."/>
            <person name="Yao A.I."/>
            <person name="Wu D."/>
            <person name="Madern D."/>
            <person name="Eisen J.A."/>
            <person name="Darling A.E."/>
            <person name="Facciotti M.T."/>
        </authorList>
    </citation>
    <scope>NUCLEOTIDE SEQUENCE [LARGE SCALE GENOMIC DNA]</scope>
    <source>
        <strain evidence="3 5">DSM 15624</strain>
    </source>
</reference>
<evidence type="ECO:0000313" key="3">
    <source>
        <dbReference type="EMBL" id="ELY82212.1"/>
    </source>
</evidence>
<feature type="region of interest" description="Disordered" evidence="1">
    <location>
        <begin position="34"/>
        <end position="62"/>
    </location>
</feature>
<evidence type="ECO:0000313" key="4">
    <source>
        <dbReference type="Proteomes" id="UP000010843"/>
    </source>
</evidence>